<evidence type="ECO:0000313" key="3">
    <source>
        <dbReference type="Proteomes" id="UP000240212"/>
    </source>
</evidence>
<dbReference type="AlphaFoldDB" id="A0A2P8VKK9"/>
<dbReference type="InterPro" id="IPR023393">
    <property type="entry name" value="START-like_dom_sf"/>
</dbReference>
<dbReference type="Pfam" id="PF10604">
    <property type="entry name" value="Polyketide_cyc2"/>
    <property type="match status" value="1"/>
</dbReference>
<sequence length="180" mass="20427">MHTTEKREDLWIHPDEPGLRRSILIHRSPEELFDLWRDPAIFPRLMAHFARITVLSNTASHWEVPMPLGKNVAWDAWIVDESRGEYIAWASSKKATVPNAGRLAFRPVSEERGTEVTMTLHFSPPGGIFGEWLTKKIDLVPEAMLSQALRRFKSMAETGEFATNKPQPAGRHGGMDQAEE</sequence>
<dbReference type="SUPFAM" id="SSF55961">
    <property type="entry name" value="Bet v1-like"/>
    <property type="match status" value="1"/>
</dbReference>
<protein>
    <submittedName>
        <fullName evidence="2">Cyclase</fullName>
    </submittedName>
</protein>
<evidence type="ECO:0000256" key="1">
    <source>
        <dbReference type="SAM" id="MobiDB-lite"/>
    </source>
</evidence>
<dbReference type="RefSeq" id="WP_106876830.1">
    <property type="nucleotide sequence ID" value="NZ_JBOIPK010000002.1"/>
</dbReference>
<dbReference type="STRING" id="1388748.GCA_000463155_02559"/>
<accession>A0A2P8VKK9</accession>
<feature type="region of interest" description="Disordered" evidence="1">
    <location>
        <begin position="158"/>
        <end position="180"/>
    </location>
</feature>
<dbReference type="InterPro" id="IPR019587">
    <property type="entry name" value="Polyketide_cyclase/dehydratase"/>
</dbReference>
<dbReference type="PANTHER" id="PTHR33824">
    <property type="entry name" value="POLYKETIDE CYCLASE/DEHYDRASE AND LIPID TRANSPORT SUPERFAMILY PROTEIN"/>
    <property type="match status" value="1"/>
</dbReference>
<dbReference type="Gene3D" id="3.30.530.20">
    <property type="match status" value="1"/>
</dbReference>
<reference evidence="2 3" key="1">
    <citation type="submission" date="2018-03" db="EMBL/GenBank/DDBJ databases">
        <title>Draft genome sequence of the first documented clinical Siccibacter turicensis isolate in Austria.</title>
        <authorList>
            <person name="Lepuschitz S."/>
            <person name="Pekard-Amenitsch S."/>
            <person name="Haunold R."/>
            <person name="Schill S."/>
            <person name="Mach R."/>
            <person name="Allerberger F."/>
            <person name="Ruppitsch W."/>
            <person name="Forsythe S.J."/>
        </authorList>
    </citation>
    <scope>NUCLEOTIDE SEQUENCE [LARGE SCALE GENOMIC DNA]</scope>
    <source>
        <strain evidence="2 3">6100069499-17</strain>
    </source>
</reference>
<dbReference type="InterPro" id="IPR047137">
    <property type="entry name" value="ORF3"/>
</dbReference>
<comment type="caution">
    <text evidence="2">The sequence shown here is derived from an EMBL/GenBank/DDBJ whole genome shotgun (WGS) entry which is preliminary data.</text>
</comment>
<dbReference type="PANTHER" id="PTHR33824:SF7">
    <property type="entry name" value="POLYKETIDE CYCLASE_DEHYDRASE AND LIPID TRANSPORT SUPERFAMILY PROTEIN"/>
    <property type="match status" value="1"/>
</dbReference>
<dbReference type="CDD" id="cd07817">
    <property type="entry name" value="SRPBCC_8"/>
    <property type="match status" value="1"/>
</dbReference>
<organism evidence="2 3">
    <name type="scientific">Siccibacter turicensis</name>
    <dbReference type="NCBI Taxonomy" id="357233"/>
    <lineage>
        <taxon>Bacteria</taxon>
        <taxon>Pseudomonadati</taxon>
        <taxon>Pseudomonadota</taxon>
        <taxon>Gammaproteobacteria</taxon>
        <taxon>Enterobacterales</taxon>
        <taxon>Enterobacteriaceae</taxon>
        <taxon>Siccibacter</taxon>
    </lineage>
</organism>
<name>A0A2P8VKK9_9ENTR</name>
<dbReference type="Proteomes" id="UP000240212">
    <property type="component" value="Unassembled WGS sequence"/>
</dbReference>
<evidence type="ECO:0000313" key="2">
    <source>
        <dbReference type="EMBL" id="PSN08101.1"/>
    </source>
</evidence>
<gene>
    <name evidence="2" type="ORF">C7G83_07925</name>
</gene>
<dbReference type="EMBL" id="PYEP01000003">
    <property type="protein sequence ID" value="PSN08101.1"/>
    <property type="molecule type" value="Genomic_DNA"/>
</dbReference>
<proteinExistence type="predicted"/>
<keyword evidence="3" id="KW-1185">Reference proteome</keyword>
<dbReference type="OrthoDB" id="9797595at2"/>